<keyword evidence="2" id="KW-0418">Kinase</keyword>
<evidence type="ECO:0000313" key="2">
    <source>
        <dbReference type="EMBL" id="EWC60209.1"/>
    </source>
</evidence>
<dbReference type="Proteomes" id="UP000019277">
    <property type="component" value="Unassembled WGS sequence"/>
</dbReference>
<evidence type="ECO:0000313" key="3">
    <source>
        <dbReference type="Proteomes" id="UP000019277"/>
    </source>
</evidence>
<dbReference type="STRING" id="909613.UO65_4508"/>
<feature type="domain" description="Signal transduction histidine kinase subgroup 3 dimerisation and phosphoacceptor" evidence="1">
    <location>
        <begin position="30"/>
        <end position="93"/>
    </location>
</feature>
<gene>
    <name evidence="2" type="ORF">UO65_4508</name>
</gene>
<keyword evidence="3" id="KW-1185">Reference proteome</keyword>
<dbReference type="OrthoDB" id="3696704at2"/>
<dbReference type="RefSeq" id="WP_035285848.1">
    <property type="nucleotide sequence ID" value="NZ_AYXG01000168.1"/>
</dbReference>
<protein>
    <submittedName>
        <fullName evidence="2">Putative two-component system sensor kinase</fullName>
    </submittedName>
</protein>
<evidence type="ECO:0000259" key="1">
    <source>
        <dbReference type="Pfam" id="PF07730"/>
    </source>
</evidence>
<name>W7J255_9PSEU</name>
<dbReference type="AlphaFoldDB" id="W7J255"/>
<dbReference type="InterPro" id="IPR011712">
    <property type="entry name" value="Sig_transdc_His_kin_sub3_dim/P"/>
</dbReference>
<sequence length="182" mass="19874">MIGLLLGLLRRAGGWRPRLRPPTPDAAELRRDLERVLHDGPALRTSALALELGLLAVTVTDPCQRERVEAAQHTVRLVLDDLRQVGEALYPPVLPGAGIEPALRSVAERHGLALTLDVVAAGLDADARSRTCLLVADHLRSLRPDTAVAVRVRAGRHLIRVRITEDRPGAAPRRHWAVLRCA</sequence>
<keyword evidence="2" id="KW-0808">Transferase</keyword>
<dbReference type="eggNOG" id="COG4585">
    <property type="taxonomic scope" value="Bacteria"/>
</dbReference>
<dbReference type="GO" id="GO:0046983">
    <property type="term" value="F:protein dimerization activity"/>
    <property type="evidence" value="ECO:0007669"/>
    <property type="project" value="InterPro"/>
</dbReference>
<accession>W7J255</accession>
<reference evidence="2 3" key="1">
    <citation type="journal article" date="2014" name="Genome Announc.">
        <title>Draft Genome Sequence of the Antitrypanosomally Active Sponge-Associated Bacterium Actinokineospora sp. Strain EG49.</title>
        <authorList>
            <person name="Harjes J."/>
            <person name="Ryu T."/>
            <person name="Abdelmohsen U.R."/>
            <person name="Moitinho-Silva L."/>
            <person name="Horn H."/>
            <person name="Ravasi T."/>
            <person name="Hentschel U."/>
        </authorList>
    </citation>
    <scope>NUCLEOTIDE SEQUENCE [LARGE SCALE GENOMIC DNA]</scope>
    <source>
        <strain evidence="2 3">EG49</strain>
    </source>
</reference>
<accession>A0A8E2X6E0</accession>
<comment type="caution">
    <text evidence="2">The sequence shown here is derived from an EMBL/GenBank/DDBJ whole genome shotgun (WGS) entry which is preliminary data.</text>
</comment>
<dbReference type="Pfam" id="PF07730">
    <property type="entry name" value="HisKA_3"/>
    <property type="match status" value="1"/>
</dbReference>
<proteinExistence type="predicted"/>
<dbReference type="GO" id="GO:0000155">
    <property type="term" value="F:phosphorelay sensor kinase activity"/>
    <property type="evidence" value="ECO:0007669"/>
    <property type="project" value="InterPro"/>
</dbReference>
<dbReference type="GO" id="GO:0016020">
    <property type="term" value="C:membrane"/>
    <property type="evidence" value="ECO:0007669"/>
    <property type="project" value="InterPro"/>
</dbReference>
<dbReference type="EMBL" id="AYXG01000168">
    <property type="protein sequence ID" value="EWC60209.1"/>
    <property type="molecule type" value="Genomic_DNA"/>
</dbReference>
<organism evidence="2 3">
    <name type="scientific">Actinokineospora spheciospongiae</name>
    <dbReference type="NCBI Taxonomy" id="909613"/>
    <lineage>
        <taxon>Bacteria</taxon>
        <taxon>Bacillati</taxon>
        <taxon>Actinomycetota</taxon>
        <taxon>Actinomycetes</taxon>
        <taxon>Pseudonocardiales</taxon>
        <taxon>Pseudonocardiaceae</taxon>
        <taxon>Actinokineospora</taxon>
    </lineage>
</organism>